<sequence length="51" mass="5229">MDDIMGKILAILVGALTLSACNGIEHAACSNDPTASSYPVNSPKAVLHTCN</sequence>
<accession>A0ABQ1L5H4</accession>
<evidence type="ECO:0000313" key="2">
    <source>
        <dbReference type="Proteomes" id="UP000637769"/>
    </source>
</evidence>
<keyword evidence="2" id="KW-1185">Reference proteome</keyword>
<evidence type="ECO:0008006" key="3">
    <source>
        <dbReference type="Google" id="ProtNLM"/>
    </source>
</evidence>
<reference evidence="2" key="1">
    <citation type="journal article" date="2019" name="Int. J. Syst. Evol. Microbiol.">
        <title>The Global Catalogue of Microorganisms (GCM) 10K type strain sequencing project: providing services to taxonomists for standard genome sequencing and annotation.</title>
        <authorList>
            <consortium name="The Broad Institute Genomics Platform"/>
            <consortium name="The Broad Institute Genome Sequencing Center for Infectious Disease"/>
            <person name="Wu L."/>
            <person name="Ma J."/>
        </authorList>
    </citation>
    <scope>NUCLEOTIDE SEQUENCE [LARGE SCALE GENOMIC DNA]</scope>
    <source>
        <strain evidence="2">CCM 7132</strain>
    </source>
</reference>
<proteinExistence type="predicted"/>
<protein>
    <recommendedName>
        <fullName evidence="3">Lipoprotein</fullName>
    </recommendedName>
</protein>
<evidence type="ECO:0000313" key="1">
    <source>
        <dbReference type="EMBL" id="GGC19586.1"/>
    </source>
</evidence>
<dbReference type="EMBL" id="BMCH01000001">
    <property type="protein sequence ID" value="GGC19586.1"/>
    <property type="molecule type" value="Genomic_DNA"/>
</dbReference>
<comment type="caution">
    <text evidence="1">The sequence shown here is derived from an EMBL/GenBank/DDBJ whole genome shotgun (WGS) entry which is preliminary data.</text>
</comment>
<organism evidence="1 2">
    <name type="scientific">Asaia siamensis</name>
    <dbReference type="NCBI Taxonomy" id="110479"/>
    <lineage>
        <taxon>Bacteria</taxon>
        <taxon>Pseudomonadati</taxon>
        <taxon>Pseudomonadota</taxon>
        <taxon>Alphaproteobacteria</taxon>
        <taxon>Acetobacterales</taxon>
        <taxon>Acetobacteraceae</taxon>
        <taxon>Asaia</taxon>
    </lineage>
</organism>
<dbReference type="Proteomes" id="UP000637769">
    <property type="component" value="Unassembled WGS sequence"/>
</dbReference>
<dbReference type="PROSITE" id="PS51257">
    <property type="entry name" value="PROKAR_LIPOPROTEIN"/>
    <property type="match status" value="1"/>
</dbReference>
<name>A0ABQ1L5H4_9PROT</name>
<gene>
    <name evidence="1" type="ORF">GCM10007207_00980</name>
</gene>